<comment type="subunit">
    <text evidence="10">Monomer.</text>
</comment>
<evidence type="ECO:0000256" key="10">
    <source>
        <dbReference type="HAMAP-Rule" id="MF_00952"/>
    </source>
</evidence>
<dbReference type="SMART" id="SM00436">
    <property type="entry name" value="TOP1Bc"/>
    <property type="match status" value="1"/>
</dbReference>
<dbReference type="InterPro" id="IPR003601">
    <property type="entry name" value="Topo_IA_2"/>
</dbReference>
<dbReference type="PROSITE" id="PS00396">
    <property type="entry name" value="TOPO_IA_1"/>
    <property type="match status" value="1"/>
</dbReference>
<dbReference type="PROSITE" id="PS50880">
    <property type="entry name" value="TOPRIM"/>
    <property type="match status" value="1"/>
</dbReference>
<feature type="site" description="Interaction with DNA" evidence="10">
    <location>
        <position position="149"/>
    </location>
</feature>
<comment type="function">
    <text evidence="10">Releases the supercoiling and torsional tension of DNA, which is introduced during the DNA replication and transcription, by transiently cleaving and rejoining one strand of the DNA duplex. Introduces a single-strand break via transesterification at a target site in duplex DNA. The scissile phosphodiester is attacked by the catalytic tyrosine of the enzyme, resulting in the formation of a DNA-(5'-phosphotyrosyl)-enzyme intermediate and the expulsion of a 3'-OH DNA strand. The free DNA strand then undergoes passage around the unbroken strand, thus removing DNA supercoils. Finally, in the religation step, the DNA 3'-OH attacks the covalent intermediate to expel the active-site tyrosine and restore the DNA phosphodiester backbone.</text>
</comment>
<evidence type="ECO:0000259" key="12">
    <source>
        <dbReference type="PROSITE" id="PS52039"/>
    </source>
</evidence>
<feature type="site" description="Interaction with DNA" evidence="10">
    <location>
        <position position="38"/>
    </location>
</feature>
<dbReference type="EC" id="5.6.2.1" evidence="10"/>
<comment type="caution">
    <text evidence="13">The sequence shown here is derived from an EMBL/GenBank/DDBJ whole genome shotgun (WGS) entry which is preliminary data.</text>
</comment>
<dbReference type="GO" id="GO:0003677">
    <property type="term" value="F:DNA binding"/>
    <property type="evidence" value="ECO:0007669"/>
    <property type="project" value="UniProtKB-KW"/>
</dbReference>
<feature type="site" description="Interaction with DNA" evidence="10">
    <location>
        <position position="152"/>
    </location>
</feature>
<keyword evidence="3" id="KW-0479">Metal-binding</keyword>
<keyword evidence="8 10" id="KW-0238">DNA-binding</keyword>
<dbReference type="Gene3D" id="2.70.20.10">
    <property type="entry name" value="Topoisomerase I, domain 3"/>
    <property type="match status" value="1"/>
</dbReference>
<dbReference type="CDD" id="cd00186">
    <property type="entry name" value="TOP1Ac"/>
    <property type="match status" value="1"/>
</dbReference>
<dbReference type="InterPro" id="IPR013824">
    <property type="entry name" value="Topo_IA_cen_sub1"/>
</dbReference>
<dbReference type="InterPro" id="IPR005733">
    <property type="entry name" value="TopoI_bac-type"/>
</dbReference>
<evidence type="ECO:0000256" key="8">
    <source>
        <dbReference type="ARBA" id="ARBA00023125"/>
    </source>
</evidence>
<feature type="site" description="Interaction with DNA" evidence="10">
    <location>
        <position position="295"/>
    </location>
</feature>
<dbReference type="PROSITE" id="PS52039">
    <property type="entry name" value="TOPO_IA_2"/>
    <property type="match status" value="1"/>
</dbReference>
<comment type="catalytic activity">
    <reaction evidence="1 10">
        <text>ATP-independent breakage of single-stranded DNA, followed by passage and rejoining.</text>
        <dbReference type="EC" id="5.6.2.1"/>
    </reaction>
</comment>
<dbReference type="InterPro" id="IPR034149">
    <property type="entry name" value="TOPRIM_TopoI"/>
</dbReference>
<evidence type="ECO:0000256" key="7">
    <source>
        <dbReference type="ARBA" id="ARBA00023029"/>
    </source>
</evidence>
<keyword evidence="4" id="KW-0863">Zinc-finger</keyword>
<reference evidence="13 14" key="1">
    <citation type="journal article" date="2016" name="Nat. Commun.">
        <title>Thousands of microbial genomes shed light on interconnected biogeochemical processes in an aquifer system.</title>
        <authorList>
            <person name="Anantharaman K."/>
            <person name="Brown C.T."/>
            <person name="Hug L.A."/>
            <person name="Sharon I."/>
            <person name="Castelle C.J."/>
            <person name="Probst A.J."/>
            <person name="Thomas B.C."/>
            <person name="Singh A."/>
            <person name="Wilkins M.J."/>
            <person name="Karaoz U."/>
            <person name="Brodie E.L."/>
            <person name="Williams K.H."/>
            <person name="Hubbard S.S."/>
            <person name="Banfield J.F."/>
        </authorList>
    </citation>
    <scope>NUCLEOTIDE SEQUENCE [LARGE SCALE GENOMIC DNA]</scope>
</reference>
<keyword evidence="9 10" id="KW-0413">Isomerase</keyword>
<feature type="site" description="Interaction with DNA" evidence="10">
    <location>
        <position position="148"/>
    </location>
</feature>
<dbReference type="EMBL" id="MFUA01000004">
    <property type="protein sequence ID" value="OGI77632.1"/>
    <property type="molecule type" value="Genomic_DNA"/>
</dbReference>
<dbReference type="InterPro" id="IPR028612">
    <property type="entry name" value="Topoisom_1_IA"/>
</dbReference>
<dbReference type="PANTHER" id="PTHR42785">
    <property type="entry name" value="DNA TOPOISOMERASE, TYPE IA, CORE"/>
    <property type="match status" value="1"/>
</dbReference>
<dbReference type="Gene3D" id="3.30.65.10">
    <property type="entry name" value="Bacterial Topoisomerase I, domain 1"/>
    <property type="match status" value="3"/>
</dbReference>
<dbReference type="InterPro" id="IPR013498">
    <property type="entry name" value="Topo_IA_Znf"/>
</dbReference>
<dbReference type="InterPro" id="IPR006171">
    <property type="entry name" value="TOPRIM_dom"/>
</dbReference>
<proteinExistence type="inferred from homology"/>
<dbReference type="InterPro" id="IPR003602">
    <property type="entry name" value="Topo_IA_DNA-bd_dom"/>
</dbReference>
<name>A0A1F6W752_9BACT</name>
<protein>
    <recommendedName>
        <fullName evidence="10">DNA topoisomerase 1</fullName>
        <ecNumber evidence="10">5.6.2.1</ecNumber>
    </recommendedName>
    <alternativeName>
        <fullName evidence="10">DNA topoisomerase I</fullName>
    </alternativeName>
</protein>
<keyword evidence="5" id="KW-0862">Zinc</keyword>
<evidence type="ECO:0000256" key="9">
    <source>
        <dbReference type="ARBA" id="ARBA00023235"/>
    </source>
</evidence>
<dbReference type="CDD" id="cd03363">
    <property type="entry name" value="TOPRIM_TopoIA_TopoI"/>
    <property type="match status" value="1"/>
</dbReference>
<evidence type="ECO:0000313" key="14">
    <source>
        <dbReference type="Proteomes" id="UP000178374"/>
    </source>
</evidence>
<dbReference type="Gene3D" id="3.40.50.140">
    <property type="match status" value="1"/>
</dbReference>
<evidence type="ECO:0000256" key="2">
    <source>
        <dbReference type="ARBA" id="ARBA00009446"/>
    </source>
</evidence>
<dbReference type="InterPro" id="IPR013825">
    <property type="entry name" value="Topo_IA_cen_sub2"/>
</dbReference>
<feature type="domain" description="Topo IA-type catalytic" evidence="12">
    <location>
        <begin position="138"/>
        <end position="566"/>
    </location>
</feature>
<keyword evidence="7 10" id="KW-0799">Topoisomerase</keyword>
<dbReference type="SMART" id="SM00493">
    <property type="entry name" value="TOPRIM"/>
    <property type="match status" value="1"/>
</dbReference>
<dbReference type="PANTHER" id="PTHR42785:SF1">
    <property type="entry name" value="DNA TOPOISOMERASE"/>
    <property type="match status" value="1"/>
</dbReference>
<dbReference type="GO" id="GO:0008270">
    <property type="term" value="F:zinc ion binding"/>
    <property type="evidence" value="ECO:0007669"/>
    <property type="project" value="UniProtKB-KW"/>
</dbReference>
<evidence type="ECO:0000256" key="5">
    <source>
        <dbReference type="ARBA" id="ARBA00022833"/>
    </source>
</evidence>
<dbReference type="PRINTS" id="PR00417">
    <property type="entry name" value="PRTPISMRASEI"/>
</dbReference>
<evidence type="ECO:0000256" key="4">
    <source>
        <dbReference type="ARBA" id="ARBA00022771"/>
    </source>
</evidence>
<feature type="site" description="Interaction with DNA" evidence="10">
    <location>
        <position position="497"/>
    </location>
</feature>
<feature type="domain" description="Toprim" evidence="11">
    <location>
        <begin position="1"/>
        <end position="122"/>
    </location>
</feature>
<dbReference type="InterPro" id="IPR013826">
    <property type="entry name" value="Topo_IA_cen_sub3"/>
</dbReference>
<feature type="site" description="Interaction with DNA" evidence="10">
    <location>
        <position position="157"/>
    </location>
</feature>
<dbReference type="InterPro" id="IPR000380">
    <property type="entry name" value="Topo_IA"/>
</dbReference>
<evidence type="ECO:0000259" key="11">
    <source>
        <dbReference type="PROSITE" id="PS50880"/>
    </source>
</evidence>
<dbReference type="Proteomes" id="UP000178374">
    <property type="component" value="Unassembled WGS sequence"/>
</dbReference>
<dbReference type="SUPFAM" id="SSF57783">
    <property type="entry name" value="Zinc beta-ribbon"/>
    <property type="match status" value="1"/>
</dbReference>
<evidence type="ECO:0000256" key="1">
    <source>
        <dbReference type="ARBA" id="ARBA00000213"/>
    </source>
</evidence>
<dbReference type="InterPro" id="IPR023406">
    <property type="entry name" value="Topo_IA_AS"/>
</dbReference>
<keyword evidence="6" id="KW-0460">Magnesium</keyword>
<feature type="active site" description="O-(5'-phospho-DNA)-tyrosine intermediate" evidence="10">
    <location>
        <position position="293"/>
    </location>
</feature>
<evidence type="ECO:0000256" key="6">
    <source>
        <dbReference type="ARBA" id="ARBA00022842"/>
    </source>
</evidence>
<dbReference type="SUPFAM" id="SSF56712">
    <property type="entry name" value="Prokaryotic type I DNA topoisomerase"/>
    <property type="match status" value="1"/>
</dbReference>
<dbReference type="GO" id="GO:0005694">
    <property type="term" value="C:chromosome"/>
    <property type="evidence" value="ECO:0007669"/>
    <property type="project" value="InterPro"/>
</dbReference>
<feature type="site" description="Interaction with DNA" evidence="10">
    <location>
        <position position="164"/>
    </location>
</feature>
<dbReference type="Gene3D" id="1.10.290.10">
    <property type="entry name" value="Topoisomerase I, domain 4"/>
    <property type="match status" value="1"/>
</dbReference>
<dbReference type="Pfam" id="PF01751">
    <property type="entry name" value="Toprim"/>
    <property type="match status" value="1"/>
</dbReference>
<gene>
    <name evidence="10" type="primary">topA</name>
    <name evidence="13" type="ORF">A3B85_02655</name>
</gene>
<dbReference type="Gene3D" id="1.10.460.10">
    <property type="entry name" value="Topoisomerase I, domain 2"/>
    <property type="match status" value="1"/>
</dbReference>
<dbReference type="SMART" id="SM00437">
    <property type="entry name" value="TOP1Ac"/>
    <property type="match status" value="1"/>
</dbReference>
<evidence type="ECO:0000256" key="3">
    <source>
        <dbReference type="ARBA" id="ARBA00022723"/>
    </source>
</evidence>
<accession>A0A1F6W752</accession>
<dbReference type="NCBIfam" id="TIGR01051">
    <property type="entry name" value="topA_bact"/>
    <property type="match status" value="1"/>
</dbReference>
<comment type="similarity">
    <text evidence="2 10">Belongs to the type IA topoisomerase family.</text>
</comment>
<dbReference type="GO" id="GO:0006265">
    <property type="term" value="P:DNA topological change"/>
    <property type="evidence" value="ECO:0007669"/>
    <property type="project" value="UniProtKB-UniRule"/>
</dbReference>
<dbReference type="Pfam" id="PF01131">
    <property type="entry name" value="Topoisom_bac"/>
    <property type="match status" value="1"/>
</dbReference>
<dbReference type="AlphaFoldDB" id="A0A1F6W752"/>
<dbReference type="InterPro" id="IPR023405">
    <property type="entry name" value="Topo_IA_core_domain"/>
</dbReference>
<dbReference type="GO" id="GO:0003917">
    <property type="term" value="F:DNA topoisomerase type I (single strand cut, ATP-independent) activity"/>
    <property type="evidence" value="ECO:0007669"/>
    <property type="project" value="UniProtKB-UniRule"/>
</dbReference>
<dbReference type="InterPro" id="IPR013497">
    <property type="entry name" value="Topo_IA_cen"/>
</dbReference>
<dbReference type="Pfam" id="PF01396">
    <property type="entry name" value="Zn_ribbon_Top1"/>
    <property type="match status" value="3"/>
</dbReference>
<organism evidence="13 14">
    <name type="scientific">Candidatus Nomurabacteria bacterium RIFCSPHIGHO2_02_FULL_37_13</name>
    <dbReference type="NCBI Taxonomy" id="1801750"/>
    <lineage>
        <taxon>Bacteria</taxon>
        <taxon>Candidatus Nomuraibacteriota</taxon>
    </lineage>
</organism>
<sequence>MKLLIVESPSKAKTIEKYLESASANPADRFTVRASVGHIRDLPKSNKQAIDIEAGFVPHYEISKGKEKIVRELQELAERANEIVLATDPDREGEAIAWHIETLLKQDKKVKAPIERVTFHEITKEAVEEALKHPHKIDTALRKAQEARRVLDRLVGYDLSGLIWKKVRYGLSAGRVQSPALRIIMEREREIRAFVPEKFWRIFGFFETEKKEKLTLECSEELRDEKLVNKILDVGKKSIWIVKDVKESEQKRVPRAPFTTSTLQQTASSRLGYSPSRTMQIAQKLYEAGYITYMRTDSTNLGIVAQGQILSFIKKEYGNNYAEARIYKKTSKNAQEAHEAIRPTHIASPVGLLPRDKLHTGNNEQDKLYRLIWERAVSSQMTDAKLLKTKITANISVSSFPAKGRTEEGSIPDFSAIGSRLLFPGWLAVDTGARGEDVELPLCKIEEKLKLLNLESEEKFTEPPGRYSEAGLIKELEQRDIGRPSTYASIMKTIEEREYVKKEGKTLFPTDVGEVVSDFLEKHFTNYISDTFTAEMEDELDEISRGEREYEKTLKDFYGPFSKDVKAKNKLEKATNLGEAPENIKCPKCGSKMIIKLSRGGKFYSCSKYPDCDGALMLDGTELKGPEETGEMCPECGLPVEASAKAGGKKKKNYGGKLVVKERRDGTGTFISCSRYPKCKFIKRNETEEAKKRTGVICPECLKKGLSQFNGLAGRTSKEVLGDISERRGRFGIFYSCSNYPDCKFAIKAKPTGSICKMCGSLMMEGTKTIPERCSNKPCPNFRPDKIKKIED</sequence>
<evidence type="ECO:0000313" key="13">
    <source>
        <dbReference type="EMBL" id="OGI77632.1"/>
    </source>
</evidence>
<feature type="region of interest" description="Interaction with DNA" evidence="10">
    <location>
        <begin position="172"/>
        <end position="177"/>
    </location>
</feature>
<dbReference type="STRING" id="1801750.A3B85_02655"/>
<dbReference type="HAMAP" id="MF_00952">
    <property type="entry name" value="Topoisom_1_prok"/>
    <property type="match status" value="1"/>
</dbReference>